<dbReference type="EMBL" id="FP929054">
    <property type="protein sequence ID" value="CBL23495.1"/>
    <property type="molecule type" value="Genomic_DNA"/>
</dbReference>
<dbReference type="RefSeq" id="WP_015542308.1">
    <property type="nucleotide sequence ID" value="NC_021022.1"/>
</dbReference>
<gene>
    <name evidence="6" type="ORF">CK5_21330</name>
</gene>
<dbReference type="AlphaFoldDB" id="D4LRT7"/>
<evidence type="ECO:0000256" key="5">
    <source>
        <dbReference type="ARBA" id="ARBA00023136"/>
    </source>
</evidence>
<evidence type="ECO:0000256" key="3">
    <source>
        <dbReference type="ARBA" id="ARBA00022692"/>
    </source>
</evidence>
<dbReference type="GO" id="GO:0016020">
    <property type="term" value="C:membrane"/>
    <property type="evidence" value="ECO:0007669"/>
    <property type="project" value="UniProtKB-SubCell"/>
</dbReference>
<accession>D4LRT7</accession>
<evidence type="ECO:0000256" key="4">
    <source>
        <dbReference type="ARBA" id="ARBA00022989"/>
    </source>
</evidence>
<dbReference type="Proteomes" id="UP000008955">
    <property type="component" value="Chromosome"/>
</dbReference>
<reference evidence="6 7" key="1">
    <citation type="submission" date="2010-03" db="EMBL/GenBank/DDBJ databases">
        <title>The genome sequence of Ruminococcus obeum A2-162.</title>
        <authorList>
            <consortium name="metaHIT consortium -- http://www.metahit.eu/"/>
            <person name="Pajon A."/>
            <person name="Turner K."/>
            <person name="Parkhill J."/>
            <person name="Duncan S."/>
            <person name="Flint H."/>
        </authorList>
    </citation>
    <scope>NUCLEOTIDE SEQUENCE [LARGE SCALE GENOMIC DNA]</scope>
    <source>
        <strain evidence="6 7">A2-162</strain>
    </source>
</reference>
<keyword evidence="5" id="KW-0472">Membrane</keyword>
<sequence length="165" mass="18868">MKIIIVLIIIAVYVVVTRNKFNELKNAIKHEGSDIGIQIAKRTACLNDALNIVKLSYEKEIAGIEKLTVNDRLEQLAFLGQKYPELQSINGYQEALRQAMELNKDISAARELLNGNIRMYNTAITNFPGNLVASMFGYVEEKYIDEENYEENKKIDKSEVNFDQF</sequence>
<comment type="similarity">
    <text evidence="2">Belongs to the LemA family.</text>
</comment>
<dbReference type="SUPFAM" id="SSF140478">
    <property type="entry name" value="LemA-like"/>
    <property type="match status" value="1"/>
</dbReference>
<dbReference type="PATRIC" id="fig|657314.3.peg.1989"/>
<dbReference type="PANTHER" id="PTHR34478:SF1">
    <property type="entry name" value="PROTEIN LEMA"/>
    <property type="match status" value="1"/>
</dbReference>
<proteinExistence type="inferred from homology"/>
<dbReference type="Pfam" id="PF04011">
    <property type="entry name" value="LemA"/>
    <property type="match status" value="1"/>
</dbReference>
<dbReference type="HOGENOM" id="CLU_1607670_0_0_9"/>
<dbReference type="KEGG" id="rob:CK5_21330"/>
<evidence type="ECO:0000256" key="2">
    <source>
        <dbReference type="ARBA" id="ARBA00008854"/>
    </source>
</evidence>
<evidence type="ECO:0000313" key="6">
    <source>
        <dbReference type="EMBL" id="CBL23495.1"/>
    </source>
</evidence>
<dbReference type="Gene3D" id="1.20.1440.20">
    <property type="entry name" value="LemA-like domain"/>
    <property type="match status" value="1"/>
</dbReference>
<keyword evidence="7" id="KW-1185">Reference proteome</keyword>
<dbReference type="InterPro" id="IPR023353">
    <property type="entry name" value="LemA-like_dom_sf"/>
</dbReference>
<protein>
    <submittedName>
        <fullName evidence="6">Uncharacterized conserved protein</fullName>
    </submittedName>
</protein>
<name>D4LRT7_9FIRM</name>
<dbReference type="InterPro" id="IPR007156">
    <property type="entry name" value="MamQ_LemA"/>
</dbReference>
<comment type="subcellular location">
    <subcellularLocation>
        <location evidence="1">Membrane</location>
        <topology evidence="1">Single-pass membrane protein</topology>
    </subcellularLocation>
</comment>
<evidence type="ECO:0000256" key="1">
    <source>
        <dbReference type="ARBA" id="ARBA00004167"/>
    </source>
</evidence>
<keyword evidence="3" id="KW-0812">Transmembrane</keyword>
<reference evidence="6 7" key="2">
    <citation type="submission" date="2010-03" db="EMBL/GenBank/DDBJ databases">
        <authorList>
            <person name="Pajon A."/>
        </authorList>
    </citation>
    <scope>NUCLEOTIDE SEQUENCE [LARGE SCALE GENOMIC DNA]</scope>
    <source>
        <strain evidence="6 7">A2-162</strain>
    </source>
</reference>
<dbReference type="PANTHER" id="PTHR34478">
    <property type="entry name" value="PROTEIN LEMA"/>
    <property type="match status" value="1"/>
</dbReference>
<evidence type="ECO:0000313" key="7">
    <source>
        <dbReference type="Proteomes" id="UP000008955"/>
    </source>
</evidence>
<organism evidence="6 7">
    <name type="scientific">Blautia obeum A2-162</name>
    <dbReference type="NCBI Taxonomy" id="657314"/>
    <lineage>
        <taxon>Bacteria</taxon>
        <taxon>Bacillati</taxon>
        <taxon>Bacillota</taxon>
        <taxon>Clostridia</taxon>
        <taxon>Lachnospirales</taxon>
        <taxon>Lachnospiraceae</taxon>
        <taxon>Blautia</taxon>
    </lineage>
</organism>
<keyword evidence="4" id="KW-1133">Transmembrane helix</keyword>